<dbReference type="SUPFAM" id="SSF53756">
    <property type="entry name" value="UDP-Glycosyltransferase/glycogen phosphorylase"/>
    <property type="match status" value="1"/>
</dbReference>
<dbReference type="GO" id="GO:0016020">
    <property type="term" value="C:membrane"/>
    <property type="evidence" value="ECO:0007669"/>
    <property type="project" value="UniProtKB-SubCell"/>
</dbReference>
<dbReference type="KEGG" id="csol:105364075"/>
<accession>A0AAJ7DXN7</accession>
<evidence type="ECO:0000256" key="3">
    <source>
        <dbReference type="ARBA" id="ARBA00022679"/>
    </source>
</evidence>
<keyword evidence="5" id="KW-0472">Membrane</keyword>
<dbReference type="GeneID" id="105364075"/>
<keyword evidence="6" id="KW-1185">Reference proteome</keyword>
<gene>
    <name evidence="7" type="primary">LOC105364075</name>
</gene>
<evidence type="ECO:0000313" key="7">
    <source>
        <dbReference type="RefSeq" id="XP_011500237.1"/>
    </source>
</evidence>
<evidence type="ECO:0000256" key="2">
    <source>
        <dbReference type="ARBA" id="ARBA00022676"/>
    </source>
</evidence>
<dbReference type="RefSeq" id="XP_011500237.1">
    <property type="nucleotide sequence ID" value="XM_011501935.1"/>
</dbReference>
<dbReference type="Proteomes" id="UP000695007">
    <property type="component" value="Unplaced"/>
</dbReference>
<dbReference type="InterPro" id="IPR002213">
    <property type="entry name" value="UDP_glucos_trans"/>
</dbReference>
<dbReference type="Gene3D" id="3.40.50.2000">
    <property type="entry name" value="Glycogen Phosphorylase B"/>
    <property type="match status" value="1"/>
</dbReference>
<dbReference type="PROSITE" id="PS00375">
    <property type="entry name" value="UDPGT"/>
    <property type="match status" value="1"/>
</dbReference>
<dbReference type="InterPro" id="IPR050271">
    <property type="entry name" value="UDP-glycosyltransferase"/>
</dbReference>
<keyword evidence="3 4" id="KW-0808">Transferase</keyword>
<sequence length="523" mass="59944">MDISKYIILLLVCSFHIQNSYGKFKILAIMPFNGKSHFFVSDVLFEALAQRGNDVTVLSHFPKKTPVKNYHDISMSMEDDAGIHKINMEHVTSTFPFFTLKELFESGLQKICREGLSHPNVQKLLKSKEHYDVIIIEMFNTDCFLGFVHKFQASLIFIRTSTLPIWLSERTGNPENPSYIPGTTSGNPSRMSFLQRLDNIIYYINYKLLYWFYNKRCEAVAREHFGDDMPNLLDIARNASFYLINSYFVHQYPKPLLPNTKEIAGMHVKEPKKLPQDLENWISGATHGLIYFNLGSMLRISTMAEDKRLAFLESFAQLPHRVLMKWEEKENTADIPDNVKLTTWSPQNDVLHHPNVKLFITHGGMLGTVEAVHAGVPMIAIPFYGDQLTNVVLLEERGLGIALRYKDISFETINRTLHKVLYDPGYARRAKDMSAAFRDRPISPLDEAIHWVEYVARHKGTAAESLLQSPAHELAFYQYLLLDVLAVLLLGLLIIFFSVCLVGRFLTRVMAVRCRGTSEKKTK</sequence>
<organism evidence="6 7">
    <name type="scientific">Ceratosolen solmsi marchali</name>
    <dbReference type="NCBI Taxonomy" id="326594"/>
    <lineage>
        <taxon>Eukaryota</taxon>
        <taxon>Metazoa</taxon>
        <taxon>Ecdysozoa</taxon>
        <taxon>Arthropoda</taxon>
        <taxon>Hexapoda</taxon>
        <taxon>Insecta</taxon>
        <taxon>Pterygota</taxon>
        <taxon>Neoptera</taxon>
        <taxon>Endopterygota</taxon>
        <taxon>Hymenoptera</taxon>
        <taxon>Apocrita</taxon>
        <taxon>Proctotrupomorpha</taxon>
        <taxon>Chalcidoidea</taxon>
        <taxon>Agaonidae</taxon>
        <taxon>Agaoninae</taxon>
        <taxon>Ceratosolen</taxon>
    </lineage>
</organism>
<keyword evidence="2 4" id="KW-0328">Glycosyltransferase</keyword>
<feature type="transmembrane region" description="Helical" evidence="5">
    <location>
        <begin position="476"/>
        <end position="503"/>
    </location>
</feature>
<keyword evidence="5" id="KW-0812">Transmembrane</keyword>
<evidence type="ECO:0000313" key="6">
    <source>
        <dbReference type="Proteomes" id="UP000695007"/>
    </source>
</evidence>
<dbReference type="EC" id="2.4.1.17" evidence="5"/>
<name>A0AAJ7DXN7_9HYME</name>
<comment type="subcellular location">
    <subcellularLocation>
        <location evidence="5">Membrane</location>
        <topology evidence="5">Single-pass membrane protein</topology>
    </subcellularLocation>
</comment>
<keyword evidence="5" id="KW-1133">Transmembrane helix</keyword>
<reference evidence="7" key="1">
    <citation type="submission" date="2025-08" db="UniProtKB">
        <authorList>
            <consortium name="RefSeq"/>
        </authorList>
    </citation>
    <scope>IDENTIFICATION</scope>
</reference>
<evidence type="ECO:0000256" key="4">
    <source>
        <dbReference type="RuleBase" id="RU003718"/>
    </source>
</evidence>
<dbReference type="GO" id="GO:0015020">
    <property type="term" value="F:glucuronosyltransferase activity"/>
    <property type="evidence" value="ECO:0007669"/>
    <property type="project" value="UniProtKB-EC"/>
</dbReference>
<dbReference type="Pfam" id="PF00201">
    <property type="entry name" value="UDPGT"/>
    <property type="match status" value="1"/>
</dbReference>
<dbReference type="InterPro" id="IPR035595">
    <property type="entry name" value="UDP_glycos_trans_CS"/>
</dbReference>
<dbReference type="PANTHER" id="PTHR48043:SF114">
    <property type="entry name" value="IP04436P-RELATED"/>
    <property type="match status" value="1"/>
</dbReference>
<proteinExistence type="inferred from homology"/>
<evidence type="ECO:0000256" key="1">
    <source>
        <dbReference type="ARBA" id="ARBA00009995"/>
    </source>
</evidence>
<evidence type="ECO:0000256" key="5">
    <source>
        <dbReference type="RuleBase" id="RU362059"/>
    </source>
</evidence>
<comment type="similarity">
    <text evidence="1 4">Belongs to the UDP-glycosyltransferase family.</text>
</comment>
<protein>
    <recommendedName>
        <fullName evidence="5">UDP-glucuronosyltransferase</fullName>
        <ecNumber evidence="5">2.4.1.17</ecNumber>
    </recommendedName>
</protein>
<dbReference type="PANTHER" id="PTHR48043">
    <property type="entry name" value="EG:EG0003.4 PROTEIN-RELATED"/>
    <property type="match status" value="1"/>
</dbReference>
<dbReference type="AlphaFoldDB" id="A0AAJ7DXN7"/>
<dbReference type="CDD" id="cd03784">
    <property type="entry name" value="GT1_Gtf-like"/>
    <property type="match status" value="1"/>
</dbReference>
<comment type="catalytic activity">
    <reaction evidence="5">
        <text>glucuronate acceptor + UDP-alpha-D-glucuronate = acceptor beta-D-glucuronoside + UDP + H(+)</text>
        <dbReference type="Rhea" id="RHEA:21032"/>
        <dbReference type="ChEBI" id="CHEBI:15378"/>
        <dbReference type="ChEBI" id="CHEBI:58052"/>
        <dbReference type="ChEBI" id="CHEBI:58223"/>
        <dbReference type="ChEBI" id="CHEBI:132367"/>
        <dbReference type="ChEBI" id="CHEBI:132368"/>
        <dbReference type="EC" id="2.4.1.17"/>
    </reaction>
</comment>
<dbReference type="FunFam" id="3.40.50.2000:FF:000050">
    <property type="entry name" value="UDP-glucuronosyltransferase"/>
    <property type="match status" value="1"/>
</dbReference>